<feature type="transmembrane region" description="Helical" evidence="6">
    <location>
        <begin position="129"/>
        <end position="151"/>
    </location>
</feature>
<evidence type="ECO:0000256" key="3">
    <source>
        <dbReference type="ARBA" id="ARBA00022989"/>
    </source>
</evidence>
<dbReference type="InterPro" id="IPR020846">
    <property type="entry name" value="MFS_dom"/>
</dbReference>
<proteinExistence type="predicted"/>
<reference evidence="8 9" key="1">
    <citation type="submission" date="2018-05" db="EMBL/GenBank/DDBJ databases">
        <title>Genome sequencing and assembly of the regulated plant pathogen Lachnellula willkommii and related sister species for the development of diagnostic species identification markers.</title>
        <authorList>
            <person name="Giroux E."/>
            <person name="Bilodeau G."/>
        </authorList>
    </citation>
    <scope>NUCLEOTIDE SEQUENCE [LARGE SCALE GENOMIC DNA]</scope>
    <source>
        <strain evidence="8 9">CBS 197.66</strain>
    </source>
</reference>
<comment type="caution">
    <text evidence="8">The sequence shown here is derived from an EMBL/GenBank/DDBJ whole genome shotgun (WGS) entry which is preliminary data.</text>
</comment>
<dbReference type="PANTHER" id="PTHR23501">
    <property type="entry name" value="MAJOR FACILITATOR SUPERFAMILY"/>
    <property type="match status" value="1"/>
</dbReference>
<dbReference type="GO" id="GO:0022857">
    <property type="term" value="F:transmembrane transporter activity"/>
    <property type="evidence" value="ECO:0007669"/>
    <property type="project" value="InterPro"/>
</dbReference>
<keyword evidence="3 6" id="KW-1133">Transmembrane helix</keyword>
<dbReference type="Gene3D" id="1.20.1250.20">
    <property type="entry name" value="MFS general substrate transporter like domains"/>
    <property type="match status" value="1"/>
</dbReference>
<feature type="transmembrane region" description="Helical" evidence="6">
    <location>
        <begin position="104"/>
        <end position="123"/>
    </location>
</feature>
<dbReference type="InterPro" id="IPR036259">
    <property type="entry name" value="MFS_trans_sf"/>
</dbReference>
<feature type="compositionally biased region" description="Low complexity" evidence="5">
    <location>
        <begin position="1"/>
        <end position="16"/>
    </location>
</feature>
<feature type="domain" description="Major facilitator superfamily (MFS) profile" evidence="7">
    <location>
        <begin position="39"/>
        <end position="173"/>
    </location>
</feature>
<feature type="transmembrane region" description="Helical" evidence="6">
    <location>
        <begin position="36"/>
        <end position="62"/>
    </location>
</feature>
<dbReference type="InterPro" id="IPR011701">
    <property type="entry name" value="MFS"/>
</dbReference>
<feature type="region of interest" description="Disordered" evidence="5">
    <location>
        <begin position="1"/>
        <end position="22"/>
    </location>
</feature>
<evidence type="ECO:0000256" key="2">
    <source>
        <dbReference type="ARBA" id="ARBA00022692"/>
    </source>
</evidence>
<dbReference type="Pfam" id="PF07690">
    <property type="entry name" value="MFS_1"/>
    <property type="match status" value="1"/>
</dbReference>
<dbReference type="PANTHER" id="PTHR23501:SF201">
    <property type="entry name" value="MFS AFLATOXIN EFFLUX PUMP"/>
    <property type="match status" value="1"/>
</dbReference>
<accession>A0A8H8RNP4</accession>
<protein>
    <submittedName>
        <fullName evidence="8">Rubrofusarin-specific efflux pump</fullName>
    </submittedName>
</protein>
<dbReference type="SUPFAM" id="SSF103473">
    <property type="entry name" value="MFS general substrate transporter"/>
    <property type="match status" value="1"/>
</dbReference>
<name>A0A8H8RNP4_9HELO</name>
<dbReference type="OrthoDB" id="10021397at2759"/>
<gene>
    <name evidence="8" type="primary">aurT_0</name>
    <name evidence="8" type="ORF">LSUB1_G003868</name>
</gene>
<evidence type="ECO:0000256" key="6">
    <source>
        <dbReference type="SAM" id="Phobius"/>
    </source>
</evidence>
<evidence type="ECO:0000313" key="8">
    <source>
        <dbReference type="EMBL" id="TVY38947.1"/>
    </source>
</evidence>
<dbReference type="EMBL" id="QGMJ01000253">
    <property type="protein sequence ID" value="TVY38947.1"/>
    <property type="molecule type" value="Genomic_DNA"/>
</dbReference>
<evidence type="ECO:0000313" key="9">
    <source>
        <dbReference type="Proteomes" id="UP000462212"/>
    </source>
</evidence>
<evidence type="ECO:0000256" key="4">
    <source>
        <dbReference type="ARBA" id="ARBA00023136"/>
    </source>
</evidence>
<organism evidence="8 9">
    <name type="scientific">Lachnellula subtilissima</name>
    <dbReference type="NCBI Taxonomy" id="602034"/>
    <lineage>
        <taxon>Eukaryota</taxon>
        <taxon>Fungi</taxon>
        <taxon>Dikarya</taxon>
        <taxon>Ascomycota</taxon>
        <taxon>Pezizomycotina</taxon>
        <taxon>Leotiomycetes</taxon>
        <taxon>Helotiales</taxon>
        <taxon>Lachnaceae</taxon>
        <taxon>Lachnellula</taxon>
    </lineage>
</organism>
<evidence type="ECO:0000259" key="7">
    <source>
        <dbReference type="PROSITE" id="PS50850"/>
    </source>
</evidence>
<dbReference type="GO" id="GO:0005886">
    <property type="term" value="C:plasma membrane"/>
    <property type="evidence" value="ECO:0007669"/>
    <property type="project" value="TreeGrafter"/>
</dbReference>
<dbReference type="PROSITE" id="PS50850">
    <property type="entry name" value="MFS"/>
    <property type="match status" value="1"/>
</dbReference>
<keyword evidence="2 6" id="KW-0812">Transmembrane</keyword>
<comment type="subcellular location">
    <subcellularLocation>
        <location evidence="1">Membrane</location>
        <topology evidence="1">Multi-pass membrane protein</topology>
    </subcellularLocation>
</comment>
<sequence length="173" mass="18720">MSADQPPAADKPAQQQSVDDEYEDAEKNYQPKSLKFWTLLAGVYLSIFLVALDRLIIVTAIPEITDQFNSIEDIGWYGSSYILAATCLFPTSGRIYYLYSTKSVFLVNLVIFEAGSALCGAAPSSTAFIIGRAIAGLGSAGIFTGGMMVLLHQLADWKAHDSCDSPLLPHAFT</sequence>
<dbReference type="Proteomes" id="UP000462212">
    <property type="component" value="Unassembled WGS sequence"/>
</dbReference>
<evidence type="ECO:0000256" key="5">
    <source>
        <dbReference type="SAM" id="MobiDB-lite"/>
    </source>
</evidence>
<keyword evidence="4 6" id="KW-0472">Membrane</keyword>
<feature type="transmembrane region" description="Helical" evidence="6">
    <location>
        <begin position="74"/>
        <end position="97"/>
    </location>
</feature>
<evidence type="ECO:0000256" key="1">
    <source>
        <dbReference type="ARBA" id="ARBA00004141"/>
    </source>
</evidence>
<keyword evidence="9" id="KW-1185">Reference proteome</keyword>
<dbReference type="AlphaFoldDB" id="A0A8H8RNP4"/>